<dbReference type="InterPro" id="IPR002376">
    <property type="entry name" value="Formyl_transf_N"/>
</dbReference>
<feature type="site" description="Raises pKa of active site His" evidence="4">
    <location>
        <position position="147"/>
    </location>
</feature>
<keyword evidence="3 4" id="KW-0658">Purine biosynthesis</keyword>
<dbReference type="NCBIfam" id="TIGR00639">
    <property type="entry name" value="PurN"/>
    <property type="match status" value="1"/>
</dbReference>
<dbReference type="InterPro" id="IPR004607">
    <property type="entry name" value="GART"/>
</dbReference>
<feature type="binding site" evidence="4">
    <location>
        <begin position="92"/>
        <end position="95"/>
    </location>
    <ligand>
        <name>(6R)-10-formyltetrahydrofolate</name>
        <dbReference type="ChEBI" id="CHEBI:195366"/>
    </ligand>
</feature>
<evidence type="ECO:0000313" key="7">
    <source>
        <dbReference type="Proteomes" id="UP001499988"/>
    </source>
</evidence>
<dbReference type="RefSeq" id="WP_345334572.1">
    <property type="nucleotide sequence ID" value="NZ_BAABJZ010000016.1"/>
</dbReference>
<reference evidence="7" key="1">
    <citation type="journal article" date="2019" name="Int. J. Syst. Evol. Microbiol.">
        <title>The Global Catalogue of Microorganisms (GCM) 10K type strain sequencing project: providing services to taxonomists for standard genome sequencing and annotation.</title>
        <authorList>
            <consortium name="The Broad Institute Genomics Platform"/>
            <consortium name="The Broad Institute Genome Sequencing Center for Infectious Disease"/>
            <person name="Wu L."/>
            <person name="Ma J."/>
        </authorList>
    </citation>
    <scope>NUCLEOTIDE SEQUENCE [LARGE SCALE GENOMIC DNA]</scope>
    <source>
        <strain evidence="7">JCM 18401</strain>
    </source>
</reference>
<dbReference type="EMBL" id="BAABJZ010000016">
    <property type="protein sequence ID" value="GAA4880449.1"/>
    <property type="molecule type" value="Genomic_DNA"/>
</dbReference>
<evidence type="ECO:0000256" key="3">
    <source>
        <dbReference type="ARBA" id="ARBA00022755"/>
    </source>
</evidence>
<evidence type="ECO:0000259" key="5">
    <source>
        <dbReference type="Pfam" id="PF00551"/>
    </source>
</evidence>
<evidence type="ECO:0000313" key="6">
    <source>
        <dbReference type="EMBL" id="GAA4880449.1"/>
    </source>
</evidence>
<evidence type="ECO:0000256" key="1">
    <source>
        <dbReference type="ARBA" id="ARBA00005054"/>
    </source>
</evidence>
<dbReference type="HAMAP" id="MF_01930">
    <property type="entry name" value="PurN"/>
    <property type="match status" value="1"/>
</dbReference>
<dbReference type="Gene3D" id="3.40.50.170">
    <property type="entry name" value="Formyl transferase, N-terminal domain"/>
    <property type="match status" value="1"/>
</dbReference>
<comment type="function">
    <text evidence="4">Catalyzes the transfer of a formyl group from 10-formyltetrahydrofolate to 5-phospho-ribosyl-glycinamide (GAR), producing 5-phospho-ribosyl-N-formylglycinamide (FGAR) and tetrahydrofolate.</text>
</comment>
<keyword evidence="2 4" id="KW-0808">Transferase</keyword>
<feature type="domain" description="Formyl transferase N-terminal" evidence="5">
    <location>
        <begin position="5"/>
        <end position="184"/>
    </location>
</feature>
<dbReference type="SUPFAM" id="SSF53328">
    <property type="entry name" value="Formyltransferase"/>
    <property type="match status" value="1"/>
</dbReference>
<comment type="pathway">
    <text evidence="1 4">Purine metabolism; IMP biosynthesis via de novo pathway; N(2)-formyl-N(1)-(5-phospho-D-ribosyl)glycinamide from N(1)-(5-phospho-D-ribosyl)glycinamide (10-formyl THF route): step 1/1.</text>
</comment>
<dbReference type="CDD" id="cd08645">
    <property type="entry name" value="FMT_core_GART"/>
    <property type="match status" value="1"/>
</dbReference>
<feature type="binding site" evidence="4">
    <location>
        <begin position="14"/>
        <end position="16"/>
    </location>
    <ligand>
        <name>N(1)-(5-phospho-beta-D-ribosyl)glycinamide</name>
        <dbReference type="ChEBI" id="CHEBI:143788"/>
    </ligand>
</feature>
<name>A0ABP9EJ63_9GAMM</name>
<keyword evidence="7" id="KW-1185">Reference proteome</keyword>
<comment type="catalytic activity">
    <reaction evidence="4">
        <text>N(1)-(5-phospho-beta-D-ribosyl)glycinamide + (6R)-10-formyltetrahydrofolate = N(2)-formyl-N(1)-(5-phospho-beta-D-ribosyl)glycinamide + (6S)-5,6,7,8-tetrahydrofolate + H(+)</text>
        <dbReference type="Rhea" id="RHEA:15053"/>
        <dbReference type="ChEBI" id="CHEBI:15378"/>
        <dbReference type="ChEBI" id="CHEBI:57453"/>
        <dbReference type="ChEBI" id="CHEBI:143788"/>
        <dbReference type="ChEBI" id="CHEBI:147286"/>
        <dbReference type="ChEBI" id="CHEBI:195366"/>
        <dbReference type="EC" id="2.1.2.2"/>
    </reaction>
</comment>
<proteinExistence type="inferred from homology"/>
<evidence type="ECO:0000256" key="2">
    <source>
        <dbReference type="ARBA" id="ARBA00022679"/>
    </source>
</evidence>
<organism evidence="6 7">
    <name type="scientific">Ferrimonas pelagia</name>
    <dbReference type="NCBI Taxonomy" id="1177826"/>
    <lineage>
        <taxon>Bacteria</taxon>
        <taxon>Pseudomonadati</taxon>
        <taxon>Pseudomonadota</taxon>
        <taxon>Gammaproteobacteria</taxon>
        <taxon>Alteromonadales</taxon>
        <taxon>Ferrimonadaceae</taxon>
        <taxon>Ferrimonas</taxon>
    </lineage>
</organism>
<sequence length="215" mass="23199">MEKIRIAVLISGNGSNLQAILDACQSGDINGDVALVISNKADVYGLTRASEAGVPSIVVASEQGEAREAYDQRLLAELSQHNIDLVVLAGFMRILSASFVQAFEGKMFNIHPSLLPKYTGLNTHQRALDAGDTEHGCSVHFVTPELDGGPVVLQAKVPVFEGDDADDLAERVHSQEHRIYPLVLKWFAEDRVTMTDGQAIMDGQILPVAGYAADE</sequence>
<accession>A0ABP9EJ63</accession>
<dbReference type="Proteomes" id="UP001499988">
    <property type="component" value="Unassembled WGS sequence"/>
</dbReference>
<feature type="binding site" evidence="4">
    <location>
        <position position="109"/>
    </location>
    <ligand>
        <name>(6R)-10-formyltetrahydrofolate</name>
        <dbReference type="ChEBI" id="CHEBI:195366"/>
    </ligand>
</feature>
<feature type="binding site" evidence="4">
    <location>
        <position position="67"/>
    </location>
    <ligand>
        <name>(6R)-10-formyltetrahydrofolate</name>
        <dbReference type="ChEBI" id="CHEBI:195366"/>
    </ligand>
</feature>
<evidence type="ECO:0000256" key="4">
    <source>
        <dbReference type="HAMAP-Rule" id="MF_01930"/>
    </source>
</evidence>
<dbReference type="EC" id="2.1.2.2" evidence="4"/>
<dbReference type="PANTHER" id="PTHR43369">
    <property type="entry name" value="PHOSPHORIBOSYLGLYCINAMIDE FORMYLTRANSFERASE"/>
    <property type="match status" value="1"/>
</dbReference>
<comment type="similarity">
    <text evidence="4">Belongs to the GART family.</text>
</comment>
<gene>
    <name evidence="4 6" type="primary">purN</name>
    <name evidence="6" type="ORF">GCM10023333_13360</name>
</gene>
<comment type="caution">
    <text evidence="6">The sequence shown here is derived from an EMBL/GenBank/DDBJ whole genome shotgun (WGS) entry which is preliminary data.</text>
</comment>
<dbReference type="Pfam" id="PF00551">
    <property type="entry name" value="Formyl_trans_N"/>
    <property type="match status" value="1"/>
</dbReference>
<feature type="active site" description="Proton donor" evidence="4">
    <location>
        <position position="111"/>
    </location>
</feature>
<dbReference type="PANTHER" id="PTHR43369:SF2">
    <property type="entry name" value="PHOSPHORIBOSYLGLYCINAMIDE FORMYLTRANSFERASE"/>
    <property type="match status" value="1"/>
</dbReference>
<dbReference type="InterPro" id="IPR036477">
    <property type="entry name" value="Formyl_transf_N_sf"/>
</dbReference>
<protein>
    <recommendedName>
        <fullName evidence="4">Phosphoribosylglycinamide formyltransferase</fullName>
        <ecNumber evidence="4">2.1.2.2</ecNumber>
    </recommendedName>
    <alternativeName>
        <fullName evidence="4">5'-phosphoribosylglycinamide transformylase</fullName>
    </alternativeName>
    <alternativeName>
        <fullName evidence="4">GAR transformylase</fullName>
        <shortName evidence="4">GART</shortName>
    </alternativeName>
</protein>